<proteinExistence type="inferred from homology"/>
<evidence type="ECO:0000313" key="5">
    <source>
        <dbReference type="Proteomes" id="UP000006329"/>
    </source>
</evidence>
<dbReference type="FunFam" id="3.90.226.10:FF:000009">
    <property type="entry name" value="Carnitinyl-CoA dehydratase"/>
    <property type="match status" value="1"/>
</dbReference>
<dbReference type="InterPro" id="IPR029045">
    <property type="entry name" value="ClpP/crotonase-like_dom_sf"/>
</dbReference>
<dbReference type="PROSITE" id="PS00166">
    <property type="entry name" value="ENOYL_COA_HYDRATASE"/>
    <property type="match status" value="1"/>
</dbReference>
<keyword evidence="2 4" id="KW-0456">Lyase</keyword>
<evidence type="ECO:0000256" key="3">
    <source>
        <dbReference type="RuleBase" id="RU003707"/>
    </source>
</evidence>
<sequence>MSEKLIDVTKEGQIAILTIRRPSALNALNREVLTRIGQEVDDLETDKNIRVLIVTGEGKAFVAGADIAEMKDLNVSQGEEFSKLGNAVFQKLHQSRIVSIAAINGFSLGGGMELALACDIRVGSEKAKLGLPEVSLGLIPGFGGTQRLARLIGYARAIELVVTGDMITAEEGYRIGILNKLVKEGDDLLDFSKTIADSILKKGPQAVERVKRTIRQGLDVSLKDGISIEEKAFGACFDGGQSKEGMAAFLEKRQPRF</sequence>
<evidence type="ECO:0000256" key="1">
    <source>
        <dbReference type="ARBA" id="ARBA00005254"/>
    </source>
</evidence>
<dbReference type="PANTHER" id="PTHR11941">
    <property type="entry name" value="ENOYL-COA HYDRATASE-RELATED"/>
    <property type="match status" value="1"/>
</dbReference>
<keyword evidence="5" id="KW-1185">Reference proteome</keyword>
<dbReference type="AlphaFoldDB" id="A0A0E2BBE4"/>
<dbReference type="PANTHER" id="PTHR11941:SF54">
    <property type="entry name" value="ENOYL-COA HYDRATASE, MITOCHONDRIAL"/>
    <property type="match status" value="1"/>
</dbReference>
<dbReference type="SUPFAM" id="SSF52096">
    <property type="entry name" value="ClpP/crotonase"/>
    <property type="match status" value="1"/>
</dbReference>
<organism evidence="4 5">
    <name type="scientific">Leptospira santarosai str. MOR084</name>
    <dbReference type="NCBI Taxonomy" id="1049984"/>
    <lineage>
        <taxon>Bacteria</taxon>
        <taxon>Pseudomonadati</taxon>
        <taxon>Spirochaetota</taxon>
        <taxon>Spirochaetia</taxon>
        <taxon>Leptospirales</taxon>
        <taxon>Leptospiraceae</taxon>
        <taxon>Leptospira</taxon>
    </lineage>
</organism>
<evidence type="ECO:0000256" key="2">
    <source>
        <dbReference type="ARBA" id="ARBA00023239"/>
    </source>
</evidence>
<dbReference type="GO" id="GO:0006635">
    <property type="term" value="P:fatty acid beta-oxidation"/>
    <property type="evidence" value="ECO:0007669"/>
    <property type="project" value="TreeGrafter"/>
</dbReference>
<dbReference type="RefSeq" id="WP_004485241.1">
    <property type="nucleotide sequence ID" value="NZ_AHON02000078.1"/>
</dbReference>
<dbReference type="EMBL" id="AHON02000078">
    <property type="protein sequence ID" value="EKO32214.1"/>
    <property type="molecule type" value="Genomic_DNA"/>
</dbReference>
<dbReference type="Proteomes" id="UP000006329">
    <property type="component" value="Unassembled WGS sequence"/>
</dbReference>
<dbReference type="CDD" id="cd06558">
    <property type="entry name" value="crotonase-like"/>
    <property type="match status" value="1"/>
</dbReference>
<dbReference type="GO" id="GO:0016836">
    <property type="term" value="F:hydro-lyase activity"/>
    <property type="evidence" value="ECO:0007669"/>
    <property type="project" value="UniProtKB-ARBA"/>
</dbReference>
<comment type="similarity">
    <text evidence="1 3">Belongs to the enoyl-CoA hydratase/isomerase family.</text>
</comment>
<name>A0A0E2BBE4_9LEPT</name>
<dbReference type="FunFam" id="1.10.12.10:FF:000001">
    <property type="entry name" value="Probable enoyl-CoA hydratase, mitochondrial"/>
    <property type="match status" value="1"/>
</dbReference>
<dbReference type="Pfam" id="PF00378">
    <property type="entry name" value="ECH_1"/>
    <property type="match status" value="1"/>
</dbReference>
<accession>A0A0E2BBE4</accession>
<comment type="caution">
    <text evidence="4">The sequence shown here is derived from an EMBL/GenBank/DDBJ whole genome shotgun (WGS) entry which is preliminary data.</text>
</comment>
<dbReference type="Gene3D" id="3.90.226.10">
    <property type="entry name" value="2-enoyl-CoA Hydratase, Chain A, domain 1"/>
    <property type="match status" value="1"/>
</dbReference>
<dbReference type="InterPro" id="IPR018376">
    <property type="entry name" value="Enoyl-CoA_hyd/isom_CS"/>
</dbReference>
<reference evidence="4" key="1">
    <citation type="submission" date="2012-10" db="EMBL/GenBank/DDBJ databases">
        <authorList>
            <person name="Harkins D.M."/>
            <person name="Durkin A.S."/>
            <person name="Brinkac L.M."/>
            <person name="Haft D.H."/>
            <person name="Selengut J.D."/>
            <person name="Sanka R."/>
            <person name="DePew J."/>
            <person name="Purushe J."/>
            <person name="Matthias M.A."/>
            <person name="Vinetz J.M."/>
            <person name="Sutton G.G."/>
            <person name="Nierman W.C."/>
            <person name="Fouts D.E."/>
        </authorList>
    </citation>
    <scope>NUCLEOTIDE SEQUENCE [LARGE SCALE GENOMIC DNA]</scope>
    <source>
        <strain evidence="4">MOR084</strain>
    </source>
</reference>
<protein>
    <submittedName>
        <fullName evidence="4">3-hydroxybutyryl-CoA dehydratase</fullName>
        <ecNumber evidence="4">4.2.1.55</ecNumber>
    </submittedName>
</protein>
<gene>
    <name evidence="4" type="ORF">LEP1GSC179_4031</name>
</gene>
<dbReference type="InterPro" id="IPR001753">
    <property type="entry name" value="Enoyl-CoA_hydra/iso"/>
</dbReference>
<dbReference type="EC" id="4.2.1.55" evidence="4"/>
<evidence type="ECO:0000313" key="4">
    <source>
        <dbReference type="EMBL" id="EKO32214.1"/>
    </source>
</evidence>